<evidence type="ECO:0000259" key="6">
    <source>
        <dbReference type="PROSITE" id="PS51063"/>
    </source>
</evidence>
<dbReference type="SMART" id="SM00419">
    <property type="entry name" value="HTH_CRP"/>
    <property type="match status" value="1"/>
</dbReference>
<evidence type="ECO:0000256" key="3">
    <source>
        <dbReference type="ARBA" id="ARBA00023159"/>
    </source>
</evidence>
<evidence type="ECO:0000256" key="1">
    <source>
        <dbReference type="ARBA" id="ARBA00023015"/>
    </source>
</evidence>
<comment type="caution">
    <text evidence="7">The sequence shown here is derived from an EMBL/GenBank/DDBJ whole genome shotgun (WGS) entry which is preliminary data.</text>
</comment>
<reference evidence="8" key="1">
    <citation type="journal article" date="2019" name="Int. J. Syst. Evol. Microbiol.">
        <title>The Global Catalogue of Microorganisms (GCM) 10K type strain sequencing project: providing services to taxonomists for standard genome sequencing and annotation.</title>
        <authorList>
            <consortium name="The Broad Institute Genomics Platform"/>
            <consortium name="The Broad Institute Genome Sequencing Center for Infectious Disease"/>
            <person name="Wu L."/>
            <person name="Ma J."/>
        </authorList>
    </citation>
    <scope>NUCLEOTIDE SEQUENCE [LARGE SCALE GENOMIC DNA]</scope>
    <source>
        <strain evidence="8">KCTC 33676</strain>
    </source>
</reference>
<dbReference type="Proteomes" id="UP001597497">
    <property type="component" value="Unassembled WGS sequence"/>
</dbReference>
<dbReference type="InterPro" id="IPR018490">
    <property type="entry name" value="cNMP-bd_dom_sf"/>
</dbReference>
<dbReference type="InterPro" id="IPR012318">
    <property type="entry name" value="HTH_CRP"/>
</dbReference>
<organism evidence="7 8">
    <name type="scientific">Marinicrinis sediminis</name>
    <dbReference type="NCBI Taxonomy" id="1652465"/>
    <lineage>
        <taxon>Bacteria</taxon>
        <taxon>Bacillati</taxon>
        <taxon>Bacillota</taxon>
        <taxon>Bacilli</taxon>
        <taxon>Bacillales</taxon>
        <taxon>Paenibacillaceae</taxon>
    </lineage>
</organism>
<dbReference type="CDD" id="cd00038">
    <property type="entry name" value="CAP_ED"/>
    <property type="match status" value="1"/>
</dbReference>
<dbReference type="InterPro" id="IPR014710">
    <property type="entry name" value="RmlC-like_jellyroll"/>
</dbReference>
<gene>
    <name evidence="7" type="ORF">ACFSUC_03155</name>
</gene>
<sequence>MSVNCAVTQVTSETNQIRRFLNDRQFEKLETIMTQVHYKEGSRLFWEDEPADKLFYIAKGHVKVTKMTDEGREMILYFLQEGDMFGEIGGLSEVNFSFSGEALVDSVVEVITLTDLEQMISGDGEFAVQFIKWMGVLQRTTESKFRDLLLFGKTGALASTLIRLCNSYGKMTEEGIEIELKLTNTDLANIIGTARESVNRLLKEYKDKGVMTIDHGKIIVHDLAYLREIVHCPNCPDEICRM</sequence>
<dbReference type="Gene3D" id="1.10.10.10">
    <property type="entry name" value="Winged helix-like DNA-binding domain superfamily/Winged helix DNA-binding domain"/>
    <property type="match status" value="1"/>
</dbReference>
<keyword evidence="3" id="KW-0010">Activator</keyword>
<evidence type="ECO:0000259" key="5">
    <source>
        <dbReference type="PROSITE" id="PS50042"/>
    </source>
</evidence>
<accession>A0ABW5R6A3</accession>
<evidence type="ECO:0000256" key="2">
    <source>
        <dbReference type="ARBA" id="ARBA00023125"/>
    </source>
</evidence>
<proteinExistence type="predicted"/>
<dbReference type="SUPFAM" id="SSF51206">
    <property type="entry name" value="cAMP-binding domain-like"/>
    <property type="match status" value="1"/>
</dbReference>
<keyword evidence="1" id="KW-0805">Transcription regulation</keyword>
<dbReference type="PANTHER" id="PTHR24567">
    <property type="entry name" value="CRP FAMILY TRANSCRIPTIONAL REGULATORY PROTEIN"/>
    <property type="match status" value="1"/>
</dbReference>
<dbReference type="Gene3D" id="2.60.120.10">
    <property type="entry name" value="Jelly Rolls"/>
    <property type="match status" value="1"/>
</dbReference>
<evidence type="ECO:0000256" key="4">
    <source>
        <dbReference type="ARBA" id="ARBA00023163"/>
    </source>
</evidence>
<dbReference type="InterPro" id="IPR036388">
    <property type="entry name" value="WH-like_DNA-bd_sf"/>
</dbReference>
<dbReference type="CDD" id="cd00092">
    <property type="entry name" value="HTH_CRP"/>
    <property type="match status" value="1"/>
</dbReference>
<dbReference type="InterPro" id="IPR050397">
    <property type="entry name" value="Env_Response_Regulators"/>
</dbReference>
<dbReference type="PANTHER" id="PTHR24567:SF74">
    <property type="entry name" value="HTH-TYPE TRANSCRIPTIONAL REGULATOR ARCR"/>
    <property type="match status" value="1"/>
</dbReference>
<dbReference type="SUPFAM" id="SSF46785">
    <property type="entry name" value="Winged helix' DNA-binding domain"/>
    <property type="match status" value="1"/>
</dbReference>
<dbReference type="Pfam" id="PF13545">
    <property type="entry name" value="HTH_Crp_2"/>
    <property type="match status" value="1"/>
</dbReference>
<evidence type="ECO:0000313" key="8">
    <source>
        <dbReference type="Proteomes" id="UP001597497"/>
    </source>
</evidence>
<name>A0ABW5R6A3_9BACL</name>
<dbReference type="SMART" id="SM00100">
    <property type="entry name" value="cNMP"/>
    <property type="match status" value="1"/>
</dbReference>
<feature type="domain" description="Cyclic nucleotide-binding" evidence="5">
    <location>
        <begin position="17"/>
        <end position="120"/>
    </location>
</feature>
<dbReference type="InterPro" id="IPR000595">
    <property type="entry name" value="cNMP-bd_dom"/>
</dbReference>
<dbReference type="PRINTS" id="PR00034">
    <property type="entry name" value="HTHCRP"/>
</dbReference>
<keyword evidence="4" id="KW-0804">Transcription</keyword>
<feature type="domain" description="HTH crp-type" evidence="6">
    <location>
        <begin position="151"/>
        <end position="224"/>
    </location>
</feature>
<dbReference type="InterPro" id="IPR036390">
    <property type="entry name" value="WH_DNA-bd_sf"/>
</dbReference>
<dbReference type="Pfam" id="PF00027">
    <property type="entry name" value="cNMP_binding"/>
    <property type="match status" value="1"/>
</dbReference>
<evidence type="ECO:0000313" key="7">
    <source>
        <dbReference type="EMBL" id="MFD2670607.1"/>
    </source>
</evidence>
<dbReference type="PROSITE" id="PS51063">
    <property type="entry name" value="HTH_CRP_2"/>
    <property type="match status" value="1"/>
</dbReference>
<keyword evidence="8" id="KW-1185">Reference proteome</keyword>
<protein>
    <submittedName>
        <fullName evidence="7">Crp/Fnr family transcriptional regulator</fullName>
    </submittedName>
</protein>
<dbReference type="EMBL" id="JBHUMM010000005">
    <property type="protein sequence ID" value="MFD2670607.1"/>
    <property type="molecule type" value="Genomic_DNA"/>
</dbReference>
<keyword evidence="2" id="KW-0238">DNA-binding</keyword>
<dbReference type="RefSeq" id="WP_379928014.1">
    <property type="nucleotide sequence ID" value="NZ_JBHUMM010000005.1"/>
</dbReference>
<dbReference type="PROSITE" id="PS50042">
    <property type="entry name" value="CNMP_BINDING_3"/>
    <property type="match status" value="1"/>
</dbReference>